<evidence type="ECO:0000313" key="1">
    <source>
        <dbReference type="EMBL" id="MPN46113.1"/>
    </source>
</evidence>
<comment type="caution">
    <text evidence="1">The sequence shown here is derived from an EMBL/GenBank/DDBJ whole genome shotgun (WGS) entry which is preliminary data.</text>
</comment>
<name>A0A645IFG5_9ZZZZ</name>
<accession>A0A645IFG5</accession>
<proteinExistence type="predicted"/>
<dbReference type="AlphaFoldDB" id="A0A645IFG5"/>
<gene>
    <name evidence="1" type="ORF">SDC9_193696</name>
</gene>
<sequence>MITPVIFGIQIIDSMLIIATGTRNIINGFRLPNLSERLENNSAPGIEIQATSEEINPVSLPAIPRSFCK</sequence>
<reference evidence="1" key="1">
    <citation type="submission" date="2019-08" db="EMBL/GenBank/DDBJ databases">
        <authorList>
            <person name="Kucharzyk K."/>
            <person name="Murdoch R.W."/>
            <person name="Higgins S."/>
            <person name="Loffler F."/>
        </authorList>
    </citation>
    <scope>NUCLEOTIDE SEQUENCE</scope>
</reference>
<organism evidence="1">
    <name type="scientific">bioreactor metagenome</name>
    <dbReference type="NCBI Taxonomy" id="1076179"/>
    <lineage>
        <taxon>unclassified sequences</taxon>
        <taxon>metagenomes</taxon>
        <taxon>ecological metagenomes</taxon>
    </lineage>
</organism>
<dbReference type="EMBL" id="VSSQ01106510">
    <property type="protein sequence ID" value="MPN46113.1"/>
    <property type="molecule type" value="Genomic_DNA"/>
</dbReference>
<protein>
    <submittedName>
        <fullName evidence="1">Uncharacterized protein</fullName>
    </submittedName>
</protein>